<evidence type="ECO:0000313" key="1">
    <source>
        <dbReference type="EMBL" id="CCV66565.1"/>
    </source>
</evidence>
<reference evidence="1 2" key="1">
    <citation type="journal article" date="2013" name="J. Mol. Microbiol. Biotechnol.">
        <title>Analysis of the Complete Genomes of Acholeplasma brassicae , A. palmae and A. laidlawii and Their Comparison to the Obligate Parasites from ' Candidatus Phytoplasma'.</title>
        <authorList>
            <person name="Kube M."/>
            <person name="Siewert C."/>
            <person name="Migdoll A.M."/>
            <person name="Duduk B."/>
            <person name="Holz S."/>
            <person name="Rabus R."/>
            <person name="Seemuller E."/>
            <person name="Mitrovic J."/>
            <person name="Muller I."/>
            <person name="Buttner C."/>
            <person name="Reinhardt R."/>
        </authorList>
    </citation>
    <scope>NUCLEOTIDE SEQUENCE [LARGE SCALE GENOMIC DNA]</scope>
    <source>
        <strain evidence="2">0502</strain>
    </source>
</reference>
<name>U4KQ60_9MOLU</name>
<gene>
    <name evidence="1" type="ORF">BN85315440</name>
</gene>
<organism evidence="1 2">
    <name type="scientific">Acholeplasma brassicae</name>
    <dbReference type="NCBI Taxonomy" id="61635"/>
    <lineage>
        <taxon>Bacteria</taxon>
        <taxon>Bacillati</taxon>
        <taxon>Mycoplasmatota</taxon>
        <taxon>Mollicutes</taxon>
        <taxon>Acholeplasmatales</taxon>
        <taxon>Acholeplasmataceae</taxon>
        <taxon>Acholeplasma</taxon>
    </lineage>
</organism>
<keyword evidence="2" id="KW-1185">Reference proteome</keyword>
<protein>
    <submittedName>
        <fullName evidence="1">Uncharacterized protein</fullName>
    </submittedName>
</protein>
<dbReference type="EMBL" id="FO681348">
    <property type="protein sequence ID" value="CCV66565.1"/>
    <property type="molecule type" value="Genomic_DNA"/>
</dbReference>
<sequence length="116" mass="13482">MILKGEELQIYALKRQTEKLYRNKNIIKYGVVIDEDQIAYIGKDNSKKSSLLNSIKHITYRSDLNGIFFSNSKSVRFVFFVDLSVIDTKAKERILNILLENLIDKNAQQELKKSLL</sequence>
<proteinExistence type="predicted"/>
<dbReference type="KEGG" id="abra:BN85315440"/>
<dbReference type="Proteomes" id="UP000032737">
    <property type="component" value="Chromosome"/>
</dbReference>
<evidence type="ECO:0000313" key="2">
    <source>
        <dbReference type="Proteomes" id="UP000032737"/>
    </source>
</evidence>
<accession>U4KQ60</accession>
<dbReference type="HOGENOM" id="CLU_2091455_0_0_14"/>
<dbReference type="AlphaFoldDB" id="U4KQ60"/>